<dbReference type="GeneTree" id="ENSGT00940000160233"/>
<dbReference type="PROSITE" id="PS00108">
    <property type="entry name" value="PROTEIN_KINASE_ST"/>
    <property type="match status" value="1"/>
</dbReference>
<dbReference type="AlphaFoldDB" id="H2ZGT1"/>
<dbReference type="SMART" id="SM00220">
    <property type="entry name" value="S_TKc"/>
    <property type="match status" value="1"/>
</dbReference>
<evidence type="ECO:0000313" key="3">
    <source>
        <dbReference type="Proteomes" id="UP000007875"/>
    </source>
</evidence>
<sequence>MAAKASKLVQEILSRLERETEKLKASTSYIALQEILKLVKELNGEILNSNKKQETGKAIEPSEVGLSDNDQTNKAVLLKSGNFGEVYRSQYQGATVAVKVLFKQSSNYDKEVLHLRNLRHDNIIGYRGFGVYKAKRFIVMEFIEENLEQFTKNHSDDHNGLSAFLTWHISLQVANGMAYLHSQDIVHRDLKPDNILVDSSSINPRIKLCDFGLACHDITSDEAMGGHIRYQKKGIPATFEGLKENDLFSYGLVVLFAYTGKKPWNKYATSVLGSGLGGLEVKCEKDHILIGDFET</sequence>
<reference evidence="2" key="2">
    <citation type="submission" date="2025-08" db="UniProtKB">
        <authorList>
            <consortium name="Ensembl"/>
        </authorList>
    </citation>
    <scope>IDENTIFICATION</scope>
</reference>
<dbReference type="InterPro" id="IPR000719">
    <property type="entry name" value="Prot_kinase_dom"/>
</dbReference>
<dbReference type="Proteomes" id="UP000007875">
    <property type="component" value="Unassembled WGS sequence"/>
</dbReference>
<dbReference type="InterPro" id="IPR008271">
    <property type="entry name" value="Ser/Thr_kinase_AS"/>
</dbReference>
<dbReference type="GO" id="GO:0004674">
    <property type="term" value="F:protein serine/threonine kinase activity"/>
    <property type="evidence" value="ECO:0007669"/>
    <property type="project" value="TreeGrafter"/>
</dbReference>
<dbReference type="SUPFAM" id="SSF56112">
    <property type="entry name" value="Protein kinase-like (PK-like)"/>
    <property type="match status" value="1"/>
</dbReference>
<protein>
    <recommendedName>
        <fullName evidence="1">Protein kinase domain-containing protein</fullName>
    </recommendedName>
</protein>
<dbReference type="InterPro" id="IPR011009">
    <property type="entry name" value="Kinase-like_dom_sf"/>
</dbReference>
<accession>H2ZGT1</accession>
<keyword evidence="3" id="KW-1185">Reference proteome</keyword>
<feature type="domain" description="Protein kinase" evidence="1">
    <location>
        <begin position="72"/>
        <end position="295"/>
    </location>
</feature>
<reference evidence="2" key="3">
    <citation type="submission" date="2025-09" db="UniProtKB">
        <authorList>
            <consortium name="Ensembl"/>
        </authorList>
    </citation>
    <scope>IDENTIFICATION</scope>
</reference>
<dbReference type="PANTHER" id="PTHR44329">
    <property type="entry name" value="SERINE/THREONINE-PROTEIN KINASE TNNI3K-RELATED"/>
    <property type="match status" value="1"/>
</dbReference>
<dbReference type="PANTHER" id="PTHR44329:SF260">
    <property type="entry name" value="PROTEIN KINASE DOMAIN-CONTAINING PROTEIN"/>
    <property type="match status" value="1"/>
</dbReference>
<organism evidence="2 3">
    <name type="scientific">Ciona savignyi</name>
    <name type="common">Pacific transparent sea squirt</name>
    <dbReference type="NCBI Taxonomy" id="51511"/>
    <lineage>
        <taxon>Eukaryota</taxon>
        <taxon>Metazoa</taxon>
        <taxon>Chordata</taxon>
        <taxon>Tunicata</taxon>
        <taxon>Ascidiacea</taxon>
        <taxon>Phlebobranchia</taxon>
        <taxon>Cionidae</taxon>
        <taxon>Ciona</taxon>
    </lineage>
</organism>
<evidence type="ECO:0000313" key="2">
    <source>
        <dbReference type="Ensembl" id="ENSCSAVP00000016797.1"/>
    </source>
</evidence>
<dbReference type="Pfam" id="PF00069">
    <property type="entry name" value="Pkinase"/>
    <property type="match status" value="1"/>
</dbReference>
<dbReference type="HOGENOM" id="CLU_945035_0_0_1"/>
<name>H2ZGT1_CIOSA</name>
<dbReference type="PROSITE" id="PS50011">
    <property type="entry name" value="PROTEIN_KINASE_DOM"/>
    <property type="match status" value="1"/>
</dbReference>
<dbReference type="InterPro" id="IPR051681">
    <property type="entry name" value="Ser/Thr_Kinases-Pseudokinases"/>
</dbReference>
<dbReference type="Gene3D" id="1.10.510.10">
    <property type="entry name" value="Transferase(Phosphotransferase) domain 1"/>
    <property type="match status" value="1"/>
</dbReference>
<dbReference type="eggNOG" id="KOG0192">
    <property type="taxonomic scope" value="Eukaryota"/>
</dbReference>
<evidence type="ECO:0000259" key="1">
    <source>
        <dbReference type="PROSITE" id="PS50011"/>
    </source>
</evidence>
<dbReference type="GO" id="GO:0005524">
    <property type="term" value="F:ATP binding"/>
    <property type="evidence" value="ECO:0007669"/>
    <property type="project" value="InterPro"/>
</dbReference>
<reference evidence="3" key="1">
    <citation type="submission" date="2003-08" db="EMBL/GenBank/DDBJ databases">
        <authorList>
            <person name="Birren B."/>
            <person name="Nusbaum C."/>
            <person name="Abebe A."/>
            <person name="Abouelleil A."/>
            <person name="Adekoya E."/>
            <person name="Ait-zahra M."/>
            <person name="Allen N."/>
            <person name="Allen T."/>
            <person name="An P."/>
            <person name="Anderson M."/>
            <person name="Anderson S."/>
            <person name="Arachchi H."/>
            <person name="Armbruster J."/>
            <person name="Bachantsang P."/>
            <person name="Baldwin J."/>
            <person name="Barry A."/>
            <person name="Bayul T."/>
            <person name="Blitshsteyn B."/>
            <person name="Bloom T."/>
            <person name="Blye J."/>
            <person name="Boguslavskiy L."/>
            <person name="Borowsky M."/>
            <person name="Boukhgalter B."/>
            <person name="Brunache A."/>
            <person name="Butler J."/>
            <person name="Calixte N."/>
            <person name="Calvo S."/>
            <person name="Camarata J."/>
            <person name="Campo K."/>
            <person name="Chang J."/>
            <person name="Cheshatsang Y."/>
            <person name="Citroen M."/>
            <person name="Collymore A."/>
            <person name="Considine T."/>
            <person name="Cook A."/>
            <person name="Cooke P."/>
            <person name="Corum B."/>
            <person name="Cuomo C."/>
            <person name="David R."/>
            <person name="Dawoe T."/>
            <person name="Degray S."/>
            <person name="Dodge S."/>
            <person name="Dooley K."/>
            <person name="Dorje P."/>
            <person name="Dorjee K."/>
            <person name="Dorris L."/>
            <person name="Duffey N."/>
            <person name="Dupes A."/>
            <person name="Elkins T."/>
            <person name="Engels R."/>
            <person name="Erickson J."/>
            <person name="Farina A."/>
            <person name="Faro S."/>
            <person name="Ferreira P."/>
            <person name="Fischer H."/>
            <person name="Fitzgerald M."/>
            <person name="Foley K."/>
            <person name="Gage D."/>
            <person name="Galagan J."/>
            <person name="Gearin G."/>
            <person name="Gnerre S."/>
            <person name="Gnirke A."/>
            <person name="Goyette A."/>
            <person name="Graham J."/>
            <person name="Grandbois E."/>
            <person name="Gyaltsen K."/>
            <person name="Hafez N."/>
            <person name="Hagopian D."/>
            <person name="Hagos B."/>
            <person name="Hall J."/>
            <person name="Hatcher B."/>
            <person name="Heller A."/>
            <person name="Higgins H."/>
            <person name="Honan T."/>
            <person name="Horn A."/>
            <person name="Houde N."/>
            <person name="Hughes L."/>
            <person name="Hulme W."/>
            <person name="Husby E."/>
            <person name="Iliev I."/>
            <person name="Jaffe D."/>
            <person name="Jones C."/>
            <person name="Kamal M."/>
            <person name="Kamat A."/>
            <person name="Kamvysselis M."/>
            <person name="Karlsson E."/>
            <person name="Kells C."/>
            <person name="Kieu A."/>
            <person name="Kisner P."/>
            <person name="Kodira C."/>
            <person name="Kulbokas E."/>
            <person name="Labutti K."/>
            <person name="Lama D."/>
            <person name="Landers T."/>
            <person name="Leger J."/>
            <person name="Levine S."/>
            <person name="Lewis D."/>
            <person name="Lewis T."/>
            <person name="Lindblad-toh K."/>
            <person name="Liu X."/>
            <person name="Lokyitsang T."/>
            <person name="Lokyitsang Y."/>
            <person name="Lucien O."/>
            <person name="Lui A."/>
            <person name="Ma L.J."/>
            <person name="Mabbitt R."/>
            <person name="Macdonald J."/>
            <person name="Maclean C."/>
            <person name="Major J."/>
            <person name="Manning J."/>
            <person name="Marabella R."/>
            <person name="Maru K."/>
            <person name="Matthews C."/>
            <person name="Mauceli E."/>
            <person name="Mccarthy M."/>
            <person name="Mcdonough S."/>
            <person name="Mcghee T."/>
            <person name="Meldrim J."/>
            <person name="Meneus L."/>
            <person name="Mesirov J."/>
            <person name="Mihalev A."/>
            <person name="Mihova T."/>
            <person name="Mikkelsen T."/>
            <person name="Mlenga V."/>
            <person name="Moru K."/>
            <person name="Mozes J."/>
            <person name="Mulrain L."/>
            <person name="Munson G."/>
            <person name="Naylor J."/>
            <person name="Newes C."/>
            <person name="Nguyen C."/>
            <person name="Nguyen N."/>
            <person name="Nguyen T."/>
            <person name="Nicol R."/>
            <person name="Nielsen C."/>
            <person name="Nizzari M."/>
            <person name="Norbu C."/>
            <person name="Norbu N."/>
            <person name="O'donnell P."/>
            <person name="Okoawo O."/>
            <person name="O'leary S."/>
            <person name="Omotosho B."/>
            <person name="O'neill K."/>
            <person name="Osman S."/>
            <person name="Parker S."/>
            <person name="Perrin D."/>
            <person name="Phunkhang P."/>
            <person name="Piqani B."/>
            <person name="Purcell S."/>
            <person name="Rachupka T."/>
            <person name="Ramasamy U."/>
            <person name="Rameau R."/>
            <person name="Ray V."/>
            <person name="Raymond C."/>
            <person name="Retta R."/>
            <person name="Richardson S."/>
            <person name="Rise C."/>
            <person name="Rodriguez J."/>
            <person name="Rogers J."/>
            <person name="Rogov P."/>
            <person name="Rutman M."/>
            <person name="Schupbach R."/>
            <person name="Seaman C."/>
            <person name="Settipalli S."/>
            <person name="Sharpe T."/>
            <person name="Sheridan J."/>
            <person name="Sherpa N."/>
            <person name="Shi J."/>
            <person name="Smirnov S."/>
            <person name="Smith C."/>
            <person name="Sougnez C."/>
            <person name="Spencer B."/>
            <person name="Stalker J."/>
            <person name="Stange-thomann N."/>
            <person name="Stavropoulos S."/>
            <person name="Stetson K."/>
            <person name="Stone C."/>
            <person name="Stone S."/>
            <person name="Stubbs M."/>
            <person name="Talamas J."/>
            <person name="Tchuinga P."/>
            <person name="Tenzing P."/>
            <person name="Tesfaye S."/>
            <person name="Theodore J."/>
            <person name="Thoulutsang Y."/>
            <person name="Topham K."/>
            <person name="Towey S."/>
            <person name="Tsamla T."/>
            <person name="Tsomo N."/>
            <person name="Vallee D."/>
            <person name="Vassiliev H."/>
            <person name="Venkataraman V."/>
            <person name="Vinson J."/>
            <person name="Vo A."/>
            <person name="Wade C."/>
            <person name="Wang S."/>
            <person name="Wangchuk T."/>
            <person name="Wangdi T."/>
            <person name="Whittaker C."/>
            <person name="Wilkinson J."/>
            <person name="Wu Y."/>
            <person name="Wyman D."/>
            <person name="Yadav S."/>
            <person name="Yang S."/>
            <person name="Yang X."/>
            <person name="Yeager S."/>
            <person name="Yee E."/>
            <person name="Young G."/>
            <person name="Zainoun J."/>
            <person name="Zembeck L."/>
            <person name="Zimmer A."/>
            <person name="Zody M."/>
            <person name="Lander E."/>
        </authorList>
    </citation>
    <scope>NUCLEOTIDE SEQUENCE [LARGE SCALE GENOMIC DNA]</scope>
</reference>
<dbReference type="STRING" id="51511.ENSCSAVP00000016797"/>
<dbReference type="InParanoid" id="H2ZGT1"/>
<dbReference type="Ensembl" id="ENSCSAVT00000016979.1">
    <property type="protein sequence ID" value="ENSCSAVP00000016797.1"/>
    <property type="gene ID" value="ENSCSAVG00000009881.1"/>
</dbReference>
<proteinExistence type="predicted"/>